<dbReference type="Pfam" id="PF00078">
    <property type="entry name" value="RVT_1"/>
    <property type="match status" value="1"/>
</dbReference>
<feature type="compositionally biased region" description="Polar residues" evidence="1">
    <location>
        <begin position="64"/>
        <end position="79"/>
    </location>
</feature>
<evidence type="ECO:0000259" key="3">
    <source>
        <dbReference type="Pfam" id="PF13966"/>
    </source>
</evidence>
<feature type="domain" description="Reverse transcriptase zinc-binding" evidence="3">
    <location>
        <begin position="548"/>
        <end position="630"/>
    </location>
</feature>
<reference evidence="4 5" key="1">
    <citation type="submission" date="2024-02" db="EMBL/GenBank/DDBJ databases">
        <title>High-quality chromosome-scale genome assembly of Pensacola bahiagrass (Paspalum notatum Flugge var. saurae).</title>
        <authorList>
            <person name="Vega J.M."/>
            <person name="Podio M."/>
            <person name="Orjuela J."/>
            <person name="Siena L.A."/>
            <person name="Pessino S.C."/>
            <person name="Combes M.C."/>
            <person name="Mariac C."/>
            <person name="Albertini E."/>
            <person name="Pupilli F."/>
            <person name="Ortiz J.P.A."/>
            <person name="Leblanc O."/>
        </authorList>
    </citation>
    <scope>NUCLEOTIDE SEQUENCE [LARGE SCALE GENOMIC DNA]</scope>
    <source>
        <strain evidence="4">R1</strain>
        <tissue evidence="4">Leaf</tissue>
    </source>
</reference>
<name>A0AAQ3TYK7_PASNO</name>
<dbReference type="InterPro" id="IPR000477">
    <property type="entry name" value="RT_dom"/>
</dbReference>
<dbReference type="PANTHER" id="PTHR33116:SF87">
    <property type="entry name" value="OS01G0158850 PROTEIN"/>
    <property type="match status" value="1"/>
</dbReference>
<evidence type="ECO:0000313" key="4">
    <source>
        <dbReference type="EMBL" id="WVZ79760.1"/>
    </source>
</evidence>
<proteinExistence type="predicted"/>
<evidence type="ECO:0000313" key="5">
    <source>
        <dbReference type="Proteomes" id="UP001341281"/>
    </source>
</evidence>
<evidence type="ECO:0000256" key="1">
    <source>
        <dbReference type="SAM" id="MobiDB-lite"/>
    </source>
</evidence>
<dbReference type="EMBL" id="CP144750">
    <property type="protein sequence ID" value="WVZ79760.1"/>
    <property type="molecule type" value="Genomic_DNA"/>
</dbReference>
<dbReference type="AlphaFoldDB" id="A0AAQ3TYK7"/>
<feature type="region of interest" description="Disordered" evidence="1">
    <location>
        <begin position="1"/>
        <end position="46"/>
    </location>
</feature>
<dbReference type="InterPro" id="IPR043502">
    <property type="entry name" value="DNA/RNA_pol_sf"/>
</dbReference>
<accession>A0AAQ3TYK7</accession>
<organism evidence="4 5">
    <name type="scientific">Paspalum notatum var. saurae</name>
    <dbReference type="NCBI Taxonomy" id="547442"/>
    <lineage>
        <taxon>Eukaryota</taxon>
        <taxon>Viridiplantae</taxon>
        <taxon>Streptophyta</taxon>
        <taxon>Embryophyta</taxon>
        <taxon>Tracheophyta</taxon>
        <taxon>Spermatophyta</taxon>
        <taxon>Magnoliopsida</taxon>
        <taxon>Liliopsida</taxon>
        <taxon>Poales</taxon>
        <taxon>Poaceae</taxon>
        <taxon>PACMAD clade</taxon>
        <taxon>Panicoideae</taxon>
        <taxon>Andropogonodae</taxon>
        <taxon>Paspaleae</taxon>
        <taxon>Paspalinae</taxon>
        <taxon>Paspalum</taxon>
    </lineage>
</organism>
<sequence>MAQGHGAAAATVQGRGVADVATQGRGEAMARRTRQQRPRHGDRDQQFRAGSVVCSQRLDGNGQGSVQQLQPSNGSSVQRPNCPHSHWSCPKGEMEVSRLNYGVISLIPKIQGAVRIQQYRLICLLNCLYKLITKVLTLRLEPLVQKLIHRVQTAFLKVGTMILHEILHETKKRKEIGVILKLDFEKAYDKVNWKFLLWCLEARGFCNKWCDWIKQVMCDGTVSVRINGETGKYVKSYKGVRQGDPLSSLLFNFAYADDTIVCLKNEVEYNRNLKLLLGLYEMMSGHKINFDKSEVIMINVPVSPSKHHISDWLPLEEKILKRLESWKSGSMPIAGRIVLINSCLTNAPIYHMSMYLLHKTVIARIDKCRRNFLWQGGSLKKKYHLVKWSRACEEKKRGGLGIKSLSKLNISLLCKWWWKLETEDGLWQDIVKVKYLNKHTVRNVGARLGDSPVWRDMLKVKSFYLQGREVVVKSGDKTLLWHDPWVGDIPLSSQFPTLFSICENKEIRINGYTLNYRQWDRVCEWLDVADSQNGEDIICWKWGQRTQFTVKSFYKALTVGVQGPELKHIWRSKIPPKIKIFLWFIENNVLLTKDNTIKRKWDGDPICYFCNQKETIDHLFFTRPIAKVVWGLSKSELQAMVKARILSVVANGCFLANPPMRRRSPEVDLPSKWRRG</sequence>
<dbReference type="PANTHER" id="PTHR33116">
    <property type="entry name" value="REVERSE TRANSCRIPTASE ZINC-BINDING DOMAIN-CONTAINING PROTEIN-RELATED-RELATED"/>
    <property type="match status" value="1"/>
</dbReference>
<feature type="region of interest" description="Disordered" evidence="1">
    <location>
        <begin position="61"/>
        <end position="86"/>
    </location>
</feature>
<keyword evidence="5" id="KW-1185">Reference proteome</keyword>
<dbReference type="Proteomes" id="UP001341281">
    <property type="component" value="Chromosome 06"/>
</dbReference>
<dbReference type="CDD" id="cd01650">
    <property type="entry name" value="RT_nLTR_like"/>
    <property type="match status" value="1"/>
</dbReference>
<protein>
    <recommendedName>
        <fullName evidence="6">Reverse transcriptase domain-containing protein</fullName>
    </recommendedName>
</protein>
<evidence type="ECO:0000259" key="2">
    <source>
        <dbReference type="Pfam" id="PF00078"/>
    </source>
</evidence>
<dbReference type="SUPFAM" id="SSF56672">
    <property type="entry name" value="DNA/RNA polymerases"/>
    <property type="match status" value="1"/>
</dbReference>
<gene>
    <name evidence="4" type="ORF">U9M48_027301</name>
</gene>
<evidence type="ECO:0008006" key="6">
    <source>
        <dbReference type="Google" id="ProtNLM"/>
    </source>
</evidence>
<feature type="domain" description="Reverse transcriptase" evidence="2">
    <location>
        <begin position="111"/>
        <end position="253"/>
    </location>
</feature>
<dbReference type="Pfam" id="PF13966">
    <property type="entry name" value="zf-RVT"/>
    <property type="match status" value="1"/>
</dbReference>
<dbReference type="InterPro" id="IPR026960">
    <property type="entry name" value="RVT-Znf"/>
</dbReference>